<dbReference type="Proteomes" id="UP000012040">
    <property type="component" value="Chromosome"/>
</dbReference>
<evidence type="ECO:0000313" key="7">
    <source>
        <dbReference type="Proteomes" id="UP000012040"/>
    </source>
</evidence>
<evidence type="ECO:0000256" key="4">
    <source>
        <dbReference type="SAM" id="SignalP"/>
    </source>
</evidence>
<dbReference type="Pfam" id="PF00496">
    <property type="entry name" value="SBP_bac_5"/>
    <property type="match status" value="1"/>
</dbReference>
<evidence type="ECO:0000256" key="1">
    <source>
        <dbReference type="ARBA" id="ARBA00005695"/>
    </source>
</evidence>
<dbReference type="GO" id="GO:0015833">
    <property type="term" value="P:peptide transport"/>
    <property type="evidence" value="ECO:0007669"/>
    <property type="project" value="TreeGrafter"/>
</dbReference>
<feature type="chain" id="PRO_5004060074" evidence="4">
    <location>
        <begin position="25"/>
        <end position="548"/>
    </location>
</feature>
<dbReference type="InterPro" id="IPR039424">
    <property type="entry name" value="SBP_5"/>
</dbReference>
<protein>
    <submittedName>
        <fullName evidence="6">Peptide ABC transporter periplasmic protein</fullName>
    </submittedName>
</protein>
<sequence>MFATAKCILAILVGFSVIASTASAVEVNAKAPQGGVLNYHLDFEPESIHPIMKGDMSTRYYNRYVQDSLCDNDYNTWAYTPRLAESWTVSPNGLEFTFKLRKGATFHNGDPVTAADVKFSLEAIRDPKHEALSAIPYFETFTKIDVIDTHTIKFTAKEKYFQNLGSLCGFYIIPKSVYGDINKSIKLLRSSVGAGPYQFVRYDRGQMIVIKKFDNWYGKDVPALKGYFNFAQINMKVTKDDNILNERLKKGDLDYAEIKSTDALLKITGKPFKPVFKSGKFTTKAVQNEMPKSYGYIGFNFVDPILKDKSVRLAFAHLVNRAEINQKFAENLNNLATSPVPVGTKQSPDRKPIEFSPAKAKELLTKAGWADADKNGVLEKTIDGKKTELRLTMIYANKDSEKQWTIVKEDCRKAGIILDLKLLEWNSFIKTIDEKKMQLWAMGWGAGDVESDPKQIWHSSSIGTGGSNFGSYKNAEVDKLIDQGRSELDQNKRNAIFKRAYTLIADDVPYVFLFNRKYEYYAVSDRVGTPGDTFKYDFGYRAWWSAQP</sequence>
<keyword evidence="7" id="KW-1185">Reference proteome</keyword>
<dbReference type="AlphaFoldDB" id="M4VAM3"/>
<dbReference type="eggNOG" id="COG0747">
    <property type="taxonomic scope" value="Bacteria"/>
</dbReference>
<dbReference type="PATRIC" id="fig|1184267.3.peg.2265"/>
<dbReference type="GO" id="GO:1904680">
    <property type="term" value="F:peptide transmembrane transporter activity"/>
    <property type="evidence" value="ECO:0007669"/>
    <property type="project" value="TreeGrafter"/>
</dbReference>
<dbReference type="GO" id="GO:0043190">
    <property type="term" value="C:ATP-binding cassette (ABC) transporter complex"/>
    <property type="evidence" value="ECO:0007669"/>
    <property type="project" value="InterPro"/>
</dbReference>
<dbReference type="STRING" id="1184267.A11Q_2236"/>
<dbReference type="EMBL" id="CP003537">
    <property type="protein sequence ID" value="AGH96452.1"/>
    <property type="molecule type" value="Genomic_DNA"/>
</dbReference>
<feature type="domain" description="Solute-binding protein family 5" evidence="5">
    <location>
        <begin position="79"/>
        <end position="454"/>
    </location>
</feature>
<accession>M4VAM3</accession>
<evidence type="ECO:0000313" key="6">
    <source>
        <dbReference type="EMBL" id="AGH96452.1"/>
    </source>
</evidence>
<evidence type="ECO:0000256" key="3">
    <source>
        <dbReference type="ARBA" id="ARBA00022729"/>
    </source>
</evidence>
<name>M4VAM3_9BACT</name>
<evidence type="ECO:0000259" key="5">
    <source>
        <dbReference type="Pfam" id="PF00496"/>
    </source>
</evidence>
<feature type="signal peptide" evidence="4">
    <location>
        <begin position="1"/>
        <end position="24"/>
    </location>
</feature>
<dbReference type="PIRSF" id="PIRSF002741">
    <property type="entry name" value="MppA"/>
    <property type="match status" value="1"/>
</dbReference>
<dbReference type="PANTHER" id="PTHR30290:SF9">
    <property type="entry name" value="OLIGOPEPTIDE-BINDING PROTEIN APPA"/>
    <property type="match status" value="1"/>
</dbReference>
<organism evidence="6 7">
    <name type="scientific">Pseudobdellovibrio exovorus JSS</name>
    <dbReference type="NCBI Taxonomy" id="1184267"/>
    <lineage>
        <taxon>Bacteria</taxon>
        <taxon>Pseudomonadati</taxon>
        <taxon>Bdellovibrionota</taxon>
        <taxon>Bdellovibrionia</taxon>
        <taxon>Bdellovibrionales</taxon>
        <taxon>Pseudobdellovibrionaceae</taxon>
        <taxon>Pseudobdellovibrio</taxon>
    </lineage>
</organism>
<dbReference type="Gene3D" id="3.40.190.10">
    <property type="entry name" value="Periplasmic binding protein-like II"/>
    <property type="match status" value="1"/>
</dbReference>
<comment type="similarity">
    <text evidence="1">Belongs to the bacterial solute-binding protein 5 family.</text>
</comment>
<dbReference type="InterPro" id="IPR030678">
    <property type="entry name" value="Peptide/Ni-bd"/>
</dbReference>
<dbReference type="PANTHER" id="PTHR30290">
    <property type="entry name" value="PERIPLASMIC BINDING COMPONENT OF ABC TRANSPORTER"/>
    <property type="match status" value="1"/>
</dbReference>
<keyword evidence="3 4" id="KW-0732">Signal</keyword>
<dbReference type="HOGENOM" id="CLU_017028_7_3_7"/>
<dbReference type="KEGG" id="bex:A11Q_2236"/>
<dbReference type="InterPro" id="IPR000914">
    <property type="entry name" value="SBP_5_dom"/>
</dbReference>
<keyword evidence="2" id="KW-0813">Transport</keyword>
<dbReference type="GO" id="GO:0030288">
    <property type="term" value="C:outer membrane-bounded periplasmic space"/>
    <property type="evidence" value="ECO:0007669"/>
    <property type="project" value="UniProtKB-ARBA"/>
</dbReference>
<dbReference type="RefSeq" id="WP_015470942.1">
    <property type="nucleotide sequence ID" value="NC_020813.1"/>
</dbReference>
<dbReference type="Gene3D" id="3.10.105.10">
    <property type="entry name" value="Dipeptide-binding Protein, Domain 3"/>
    <property type="match status" value="1"/>
</dbReference>
<evidence type="ECO:0000256" key="2">
    <source>
        <dbReference type="ARBA" id="ARBA00022448"/>
    </source>
</evidence>
<reference evidence="6 7" key="1">
    <citation type="journal article" date="2013" name="ISME J.">
        <title>By their genes ye shall know them: genomic signatures of predatory bacteria.</title>
        <authorList>
            <person name="Pasternak Z."/>
            <person name="Pietrokovski S."/>
            <person name="Rotem O."/>
            <person name="Gophna U."/>
            <person name="Lurie-Weinberger M.N."/>
            <person name="Jurkevitch E."/>
        </authorList>
    </citation>
    <scope>NUCLEOTIDE SEQUENCE [LARGE SCALE GENOMIC DNA]</scope>
    <source>
        <strain evidence="6 7">JSS</strain>
    </source>
</reference>
<proteinExistence type="inferred from homology"/>
<dbReference type="SUPFAM" id="SSF53850">
    <property type="entry name" value="Periplasmic binding protein-like II"/>
    <property type="match status" value="1"/>
</dbReference>
<gene>
    <name evidence="6" type="ORF">A11Q_2236</name>
</gene>